<dbReference type="Gene3D" id="3.40.50.720">
    <property type="entry name" value="NAD(P)-binding Rossmann-like Domain"/>
    <property type="match status" value="1"/>
</dbReference>
<dbReference type="EMBL" id="JAMQCR010000001">
    <property type="protein sequence ID" value="MCM2531300.1"/>
    <property type="molecule type" value="Genomic_DNA"/>
</dbReference>
<feature type="domain" description="3-hydroxyacyl-CoA dehydrogenase NAD binding" evidence="5">
    <location>
        <begin position="33"/>
        <end position="140"/>
    </location>
</feature>
<evidence type="ECO:0000259" key="4">
    <source>
        <dbReference type="Pfam" id="PF00725"/>
    </source>
</evidence>
<dbReference type="Pfam" id="PF02737">
    <property type="entry name" value="3HCDH_N"/>
    <property type="match status" value="1"/>
</dbReference>
<dbReference type="InterPro" id="IPR006108">
    <property type="entry name" value="3HC_DH_C"/>
</dbReference>
<dbReference type="InterPro" id="IPR008927">
    <property type="entry name" value="6-PGluconate_DH-like_C_sf"/>
</dbReference>
<feature type="domain" description="3-hydroxyacyl-CoA dehydrogenase C-terminal" evidence="4">
    <location>
        <begin position="144"/>
        <end position="238"/>
    </location>
</feature>
<evidence type="ECO:0000256" key="3">
    <source>
        <dbReference type="ARBA" id="ARBA00023002"/>
    </source>
</evidence>
<dbReference type="Proteomes" id="UP001523262">
    <property type="component" value="Unassembled WGS sequence"/>
</dbReference>
<dbReference type="PANTHER" id="PTHR48075">
    <property type="entry name" value="3-HYDROXYACYL-COA DEHYDROGENASE FAMILY PROTEIN"/>
    <property type="match status" value="1"/>
</dbReference>
<protein>
    <submittedName>
        <fullName evidence="6">3-hydroxyacyl-CoA dehydrogenase family protein</fullName>
    </submittedName>
</protein>
<keyword evidence="3" id="KW-0560">Oxidoreductase</keyword>
<dbReference type="SUPFAM" id="SSF48179">
    <property type="entry name" value="6-phosphogluconate dehydrogenase C-terminal domain-like"/>
    <property type="match status" value="1"/>
</dbReference>
<dbReference type="Pfam" id="PF00725">
    <property type="entry name" value="3HCDH"/>
    <property type="match status" value="1"/>
</dbReference>
<comment type="pathway">
    <text evidence="1">Lipid metabolism; butanoate metabolism.</text>
</comment>
<evidence type="ECO:0000259" key="5">
    <source>
        <dbReference type="Pfam" id="PF02737"/>
    </source>
</evidence>
<keyword evidence="7" id="KW-1185">Reference proteome</keyword>
<accession>A0ABT0W4N7</accession>
<organism evidence="6 7">
    <name type="scientific">Neobacillus pocheonensis</name>
    <dbReference type="NCBI Taxonomy" id="363869"/>
    <lineage>
        <taxon>Bacteria</taxon>
        <taxon>Bacillati</taxon>
        <taxon>Bacillota</taxon>
        <taxon>Bacilli</taxon>
        <taxon>Bacillales</taxon>
        <taxon>Bacillaceae</taxon>
        <taxon>Neobacillus</taxon>
    </lineage>
</organism>
<evidence type="ECO:0000313" key="6">
    <source>
        <dbReference type="EMBL" id="MCM2531300.1"/>
    </source>
</evidence>
<reference evidence="6 7" key="1">
    <citation type="submission" date="2022-06" db="EMBL/GenBank/DDBJ databases">
        <authorList>
            <person name="Jeon C.O."/>
        </authorList>
    </citation>
    <scope>NUCLEOTIDE SEQUENCE [LARGE SCALE GENOMIC DNA]</scope>
    <source>
        <strain evidence="6 7">KCTC 13943</strain>
    </source>
</reference>
<comment type="similarity">
    <text evidence="2">Belongs to the 3-hydroxyacyl-CoA dehydrogenase family.</text>
</comment>
<proteinExistence type="inferred from homology"/>
<sequence>MTPKGIVVIGDNLLAKELVHSLREHGLTDVALNDYEAVNDIETVIETTNLDLEQKKKNLQEIEAHVQPQTLILSTTLALTATEAASWLSYPDRLIGFGTFVNFKEGNLIEIAPALQSGPYFLKIAEDLFLALELEPEVVQDEAGLVFPRILSMIINEAVFTLTEGTASVEDIDEAMKKGTNYPMGPLEWAGKIGIDEVYAVLSGLHRQFGEERYRPAPLIRKLVHAGWTGSETGKGFYYNQNRHVKEYSI</sequence>
<evidence type="ECO:0000256" key="1">
    <source>
        <dbReference type="ARBA" id="ARBA00005086"/>
    </source>
</evidence>
<evidence type="ECO:0000256" key="2">
    <source>
        <dbReference type="ARBA" id="ARBA00009463"/>
    </source>
</evidence>
<gene>
    <name evidence="6" type="ORF">NDK43_01225</name>
</gene>
<evidence type="ECO:0000313" key="7">
    <source>
        <dbReference type="Proteomes" id="UP001523262"/>
    </source>
</evidence>
<dbReference type="InterPro" id="IPR006176">
    <property type="entry name" value="3-OHacyl-CoA_DH_NAD-bd"/>
</dbReference>
<dbReference type="Gene3D" id="1.10.1040.10">
    <property type="entry name" value="N-(1-d-carboxylethyl)-l-norvaline Dehydrogenase, domain 2"/>
    <property type="match status" value="1"/>
</dbReference>
<dbReference type="PANTHER" id="PTHR48075:SF5">
    <property type="entry name" value="3-HYDROXYBUTYRYL-COA DEHYDROGENASE"/>
    <property type="match status" value="1"/>
</dbReference>
<dbReference type="InterPro" id="IPR036291">
    <property type="entry name" value="NAD(P)-bd_dom_sf"/>
</dbReference>
<dbReference type="SUPFAM" id="SSF51735">
    <property type="entry name" value="NAD(P)-binding Rossmann-fold domains"/>
    <property type="match status" value="1"/>
</dbReference>
<name>A0ABT0W4N7_9BACI</name>
<comment type="caution">
    <text evidence="6">The sequence shown here is derived from an EMBL/GenBank/DDBJ whole genome shotgun (WGS) entry which is preliminary data.</text>
</comment>
<dbReference type="InterPro" id="IPR013328">
    <property type="entry name" value="6PGD_dom2"/>
</dbReference>